<proteinExistence type="predicted"/>
<evidence type="ECO:0000313" key="7">
    <source>
        <dbReference type="Proteomes" id="UP000250462"/>
    </source>
</evidence>
<dbReference type="GO" id="GO:0000976">
    <property type="term" value="F:transcription cis-regulatory region binding"/>
    <property type="evidence" value="ECO:0007669"/>
    <property type="project" value="TreeGrafter"/>
</dbReference>
<dbReference type="Proteomes" id="UP000250462">
    <property type="component" value="Unassembled WGS sequence"/>
</dbReference>
<dbReference type="PROSITE" id="PS50977">
    <property type="entry name" value="HTH_TETR_2"/>
    <property type="match status" value="1"/>
</dbReference>
<dbReference type="Pfam" id="PF00440">
    <property type="entry name" value="TetR_N"/>
    <property type="match status" value="1"/>
</dbReference>
<organism evidence="6 7">
    <name type="scientific">Phytoactinopolyspora halophila</name>
    <dbReference type="NCBI Taxonomy" id="1981511"/>
    <lineage>
        <taxon>Bacteria</taxon>
        <taxon>Bacillati</taxon>
        <taxon>Actinomycetota</taxon>
        <taxon>Actinomycetes</taxon>
        <taxon>Jiangellales</taxon>
        <taxon>Jiangellaceae</taxon>
        <taxon>Phytoactinopolyspora</taxon>
    </lineage>
</organism>
<keyword evidence="1" id="KW-0805">Transcription regulation</keyword>
<evidence type="ECO:0000256" key="3">
    <source>
        <dbReference type="ARBA" id="ARBA00023163"/>
    </source>
</evidence>
<dbReference type="PANTHER" id="PTHR30055:SF234">
    <property type="entry name" value="HTH-TYPE TRANSCRIPTIONAL REGULATOR BETI"/>
    <property type="match status" value="1"/>
</dbReference>
<accession>A0A329QYR5</accession>
<sequence length="210" mass="23261">MSSRMRGVSTRERILDAAAEIMRTDGIARATTKEIAQRAGFSEAALYKHFSDKTEIFMAVLGERVPGLAAVLDRLRSAAGTTDVRDTLEQVTRTAIEFYDRTFPMAVGMFHERRLLETYREGTQHHGGGPETVNRALSEYLHAEQDLGRLRANVEPEALASLLMGACLQQAFFRHFYGRPEPADADDRASQLVDAVLHGAVLPSAHGARY</sequence>
<evidence type="ECO:0000313" key="6">
    <source>
        <dbReference type="EMBL" id="RAW17465.1"/>
    </source>
</evidence>
<dbReference type="Gene3D" id="1.10.357.10">
    <property type="entry name" value="Tetracycline Repressor, domain 2"/>
    <property type="match status" value="1"/>
</dbReference>
<protein>
    <submittedName>
        <fullName evidence="6">TetR/AcrR family transcriptional regulator</fullName>
    </submittedName>
</protein>
<dbReference type="PRINTS" id="PR00455">
    <property type="entry name" value="HTHTETR"/>
</dbReference>
<dbReference type="InterPro" id="IPR001647">
    <property type="entry name" value="HTH_TetR"/>
</dbReference>
<dbReference type="Pfam" id="PF14246">
    <property type="entry name" value="TetR_C_7"/>
    <property type="match status" value="1"/>
</dbReference>
<feature type="DNA-binding region" description="H-T-H motif" evidence="4">
    <location>
        <begin position="31"/>
        <end position="50"/>
    </location>
</feature>
<keyword evidence="7" id="KW-1185">Reference proteome</keyword>
<dbReference type="InterPro" id="IPR009057">
    <property type="entry name" value="Homeodomain-like_sf"/>
</dbReference>
<evidence type="ECO:0000259" key="5">
    <source>
        <dbReference type="PROSITE" id="PS50977"/>
    </source>
</evidence>
<dbReference type="InterPro" id="IPR039536">
    <property type="entry name" value="TetR_C_Proteobacteria"/>
</dbReference>
<evidence type="ECO:0000256" key="2">
    <source>
        <dbReference type="ARBA" id="ARBA00023125"/>
    </source>
</evidence>
<name>A0A329QYR5_9ACTN</name>
<keyword evidence="2 4" id="KW-0238">DNA-binding</keyword>
<keyword evidence="3" id="KW-0804">Transcription</keyword>
<dbReference type="AlphaFoldDB" id="A0A329QYR5"/>
<gene>
    <name evidence="6" type="ORF">DPM12_05490</name>
</gene>
<dbReference type="InterPro" id="IPR050109">
    <property type="entry name" value="HTH-type_TetR-like_transc_reg"/>
</dbReference>
<dbReference type="InterPro" id="IPR036271">
    <property type="entry name" value="Tet_transcr_reg_TetR-rel_C_sf"/>
</dbReference>
<feature type="domain" description="HTH tetR-type" evidence="5">
    <location>
        <begin position="8"/>
        <end position="68"/>
    </location>
</feature>
<evidence type="ECO:0000256" key="1">
    <source>
        <dbReference type="ARBA" id="ARBA00023015"/>
    </source>
</evidence>
<dbReference type="SUPFAM" id="SSF46689">
    <property type="entry name" value="Homeodomain-like"/>
    <property type="match status" value="1"/>
</dbReference>
<dbReference type="PANTHER" id="PTHR30055">
    <property type="entry name" value="HTH-TYPE TRANSCRIPTIONAL REGULATOR RUTR"/>
    <property type="match status" value="1"/>
</dbReference>
<reference evidence="6 7" key="1">
    <citation type="submission" date="2018-06" db="EMBL/GenBank/DDBJ databases">
        <title>Phytoactinopolyspora halophila sp. nov., a novel halophilic actinomycete isolated from a saline soil in China.</title>
        <authorList>
            <person name="Tang S.-K."/>
        </authorList>
    </citation>
    <scope>NUCLEOTIDE SEQUENCE [LARGE SCALE GENOMIC DNA]</scope>
    <source>
        <strain evidence="6 7">YIM 96934</strain>
    </source>
</reference>
<dbReference type="GO" id="GO:0003700">
    <property type="term" value="F:DNA-binding transcription factor activity"/>
    <property type="evidence" value="ECO:0007669"/>
    <property type="project" value="TreeGrafter"/>
</dbReference>
<dbReference type="EMBL" id="QMIG01000003">
    <property type="protein sequence ID" value="RAW17465.1"/>
    <property type="molecule type" value="Genomic_DNA"/>
</dbReference>
<dbReference type="SUPFAM" id="SSF48498">
    <property type="entry name" value="Tetracyclin repressor-like, C-terminal domain"/>
    <property type="match status" value="1"/>
</dbReference>
<comment type="caution">
    <text evidence="6">The sequence shown here is derived from an EMBL/GenBank/DDBJ whole genome shotgun (WGS) entry which is preliminary data.</text>
</comment>
<evidence type="ECO:0000256" key="4">
    <source>
        <dbReference type="PROSITE-ProRule" id="PRU00335"/>
    </source>
</evidence>